<accession>A0A1M7YWU2</accession>
<proteinExistence type="predicted"/>
<dbReference type="EMBL" id="FRFG01000031">
    <property type="protein sequence ID" value="SHO56983.1"/>
    <property type="molecule type" value="Genomic_DNA"/>
</dbReference>
<dbReference type="InterPro" id="IPR050465">
    <property type="entry name" value="UPF0194_transport"/>
</dbReference>
<comment type="subcellular location">
    <subcellularLocation>
        <location evidence="1">Cell envelope</location>
    </subcellularLocation>
</comment>
<dbReference type="Gene3D" id="2.40.420.20">
    <property type="match status" value="1"/>
</dbReference>
<organism evidence="4 5">
    <name type="scientific">Vibrio quintilis</name>
    <dbReference type="NCBI Taxonomy" id="1117707"/>
    <lineage>
        <taxon>Bacteria</taxon>
        <taxon>Pseudomonadati</taxon>
        <taxon>Pseudomonadota</taxon>
        <taxon>Gammaproteobacteria</taxon>
        <taxon>Vibrionales</taxon>
        <taxon>Vibrionaceae</taxon>
        <taxon>Vibrio</taxon>
    </lineage>
</organism>
<evidence type="ECO:0000256" key="1">
    <source>
        <dbReference type="ARBA" id="ARBA00004196"/>
    </source>
</evidence>
<sequence length="421" mass="46881">MDKPLHRKAPIMRRRNLILAAILLVLVVLGTYATTIQPTNYTLSRDRIQIAQVRRGDMTVDVRGNGIFAPKSIRWLSAYADGRVENVAVKAGARVRAGDEIARLSNPDLKQHASETRWALQAALAAHQALKMKQQSQLLDARARLLQARHQLERIRLKYHAQSQLLRQNSGAVSRIDYDQTRLDLTQFEEQLSIEQQRVEKLKQTQQSELRADTARVNQLQNALERTETRVKALIITAKQDGIIQTVNIEAGQQVPRGFNVARLAQPRDLIAELQIPERQIRQVMAGQTATIDTHEHQIHGTVIRIDPAVSQGTVQVDVALTGTLPPEARPDLSIEGTIQVSARQNILHVARPALAQSHSPGTVFRLSADGKTAVRVPVIYGEGSADQIELKKGLQVNDQIITSNQQAWAHTDTVSLVQDH</sequence>
<dbReference type="Gene3D" id="2.40.50.100">
    <property type="match status" value="1"/>
</dbReference>
<dbReference type="PANTHER" id="PTHR32347:SF23">
    <property type="entry name" value="BLL5650 PROTEIN"/>
    <property type="match status" value="1"/>
</dbReference>
<keyword evidence="2 3" id="KW-0175">Coiled coil</keyword>
<evidence type="ECO:0000313" key="5">
    <source>
        <dbReference type="Proteomes" id="UP000184600"/>
    </source>
</evidence>
<evidence type="ECO:0000256" key="3">
    <source>
        <dbReference type="SAM" id="Coils"/>
    </source>
</evidence>
<reference evidence="5" key="1">
    <citation type="submission" date="2016-12" db="EMBL/GenBank/DDBJ databases">
        <authorList>
            <person name="Rodrigo-Torres L."/>
            <person name="Arahal R.D."/>
            <person name="Lucena T."/>
        </authorList>
    </citation>
    <scope>NUCLEOTIDE SEQUENCE [LARGE SCALE GENOMIC DNA]</scope>
</reference>
<gene>
    <name evidence="4" type="primary">yknX</name>
    <name evidence="4" type="ORF">VQ7734_02752</name>
</gene>
<dbReference type="PANTHER" id="PTHR32347">
    <property type="entry name" value="EFFLUX SYSTEM COMPONENT YKNX-RELATED"/>
    <property type="match status" value="1"/>
</dbReference>
<feature type="coiled-coil region" evidence="3">
    <location>
        <begin position="138"/>
        <end position="237"/>
    </location>
</feature>
<dbReference type="STRING" id="1117707.VQ7734_02752"/>
<evidence type="ECO:0000256" key="2">
    <source>
        <dbReference type="ARBA" id="ARBA00023054"/>
    </source>
</evidence>
<keyword evidence="5" id="KW-1185">Reference proteome</keyword>
<dbReference type="RefSeq" id="WP_083601637.1">
    <property type="nucleotide sequence ID" value="NZ_AP024898.1"/>
</dbReference>
<protein>
    <submittedName>
        <fullName evidence="4">Putative efflux system component YknX</fullName>
    </submittedName>
</protein>
<dbReference type="OrthoDB" id="9806939at2"/>
<name>A0A1M7YWU2_9VIBR</name>
<dbReference type="Proteomes" id="UP000184600">
    <property type="component" value="Unassembled WGS sequence"/>
</dbReference>
<dbReference type="Gene3D" id="2.40.30.170">
    <property type="match status" value="1"/>
</dbReference>
<dbReference type="AlphaFoldDB" id="A0A1M7YWU2"/>
<evidence type="ECO:0000313" key="4">
    <source>
        <dbReference type="EMBL" id="SHO56983.1"/>
    </source>
</evidence>
<dbReference type="GO" id="GO:0030313">
    <property type="term" value="C:cell envelope"/>
    <property type="evidence" value="ECO:0007669"/>
    <property type="project" value="UniProtKB-SubCell"/>
</dbReference>